<keyword evidence="9" id="KW-0573">Peptidoglycan synthesis</keyword>
<evidence type="ECO:0000313" key="17">
    <source>
        <dbReference type="EMBL" id="OHA03369.1"/>
    </source>
</evidence>
<dbReference type="InterPro" id="IPR005311">
    <property type="entry name" value="PBP_dimer"/>
</dbReference>
<evidence type="ECO:0000256" key="5">
    <source>
        <dbReference type="ARBA" id="ARBA00022670"/>
    </source>
</evidence>
<dbReference type="Pfam" id="PF00905">
    <property type="entry name" value="Transpeptidase"/>
    <property type="match status" value="1"/>
</dbReference>
<comment type="subcellular location">
    <subcellularLocation>
        <location evidence="2">Cell membrane</location>
    </subcellularLocation>
    <subcellularLocation>
        <location evidence="1">Membrane</location>
        <topology evidence="1">Single-pass membrane protein</topology>
    </subcellularLocation>
</comment>
<dbReference type="PANTHER" id="PTHR30627">
    <property type="entry name" value="PEPTIDOGLYCAN D,D-TRANSPEPTIDASE"/>
    <property type="match status" value="1"/>
</dbReference>
<dbReference type="GO" id="GO:0008360">
    <property type="term" value="P:regulation of cell shape"/>
    <property type="evidence" value="ECO:0007669"/>
    <property type="project" value="UniProtKB-KW"/>
</dbReference>
<gene>
    <name evidence="17" type="ORF">A3C92_00300</name>
</gene>
<keyword evidence="7" id="KW-0378">Hydrolase</keyword>
<dbReference type="Pfam" id="PF03717">
    <property type="entry name" value="PBP_dimer"/>
    <property type="match status" value="1"/>
</dbReference>
<evidence type="ECO:0000256" key="10">
    <source>
        <dbReference type="ARBA" id="ARBA00022989"/>
    </source>
</evidence>
<evidence type="ECO:0000256" key="6">
    <source>
        <dbReference type="ARBA" id="ARBA00022692"/>
    </source>
</evidence>
<evidence type="ECO:0000256" key="8">
    <source>
        <dbReference type="ARBA" id="ARBA00022960"/>
    </source>
</evidence>
<keyword evidence="4" id="KW-0997">Cell inner membrane</keyword>
<keyword evidence="10 14" id="KW-1133">Transmembrane helix</keyword>
<dbReference type="InterPro" id="IPR036138">
    <property type="entry name" value="PBP_dimer_sf"/>
</dbReference>
<evidence type="ECO:0000256" key="14">
    <source>
        <dbReference type="SAM" id="Phobius"/>
    </source>
</evidence>
<feature type="region of interest" description="Disordered" evidence="13">
    <location>
        <begin position="470"/>
        <end position="491"/>
    </location>
</feature>
<feature type="domain" description="Penicillin-binding protein transpeptidase" evidence="15">
    <location>
        <begin position="307"/>
        <end position="642"/>
    </location>
</feature>
<dbReference type="PANTHER" id="PTHR30627:SF2">
    <property type="entry name" value="PEPTIDOGLYCAN D,D-TRANSPEPTIDASE MRDA"/>
    <property type="match status" value="1"/>
</dbReference>
<protein>
    <submittedName>
        <fullName evidence="17">Penicillin-binding protein 2</fullName>
    </submittedName>
</protein>
<dbReference type="GO" id="GO:0071972">
    <property type="term" value="F:peptidoglycan L,D-transpeptidase activity"/>
    <property type="evidence" value="ECO:0007669"/>
    <property type="project" value="TreeGrafter"/>
</dbReference>
<evidence type="ECO:0000259" key="16">
    <source>
        <dbReference type="Pfam" id="PF03717"/>
    </source>
</evidence>
<evidence type="ECO:0000256" key="12">
    <source>
        <dbReference type="ARBA" id="ARBA00023316"/>
    </source>
</evidence>
<keyword evidence="11 14" id="KW-0472">Membrane</keyword>
<dbReference type="Gene3D" id="3.40.710.10">
    <property type="entry name" value="DD-peptidase/beta-lactamase superfamily"/>
    <property type="match status" value="1"/>
</dbReference>
<dbReference type="SUPFAM" id="SSF56519">
    <property type="entry name" value="Penicillin binding protein dimerisation domain"/>
    <property type="match status" value="1"/>
</dbReference>
<proteinExistence type="predicted"/>
<dbReference type="GO" id="GO:0005886">
    <property type="term" value="C:plasma membrane"/>
    <property type="evidence" value="ECO:0007669"/>
    <property type="project" value="UniProtKB-SubCell"/>
</dbReference>
<reference evidence="17 18" key="1">
    <citation type="journal article" date="2016" name="Nat. Commun.">
        <title>Thousands of microbial genomes shed light on interconnected biogeochemical processes in an aquifer system.</title>
        <authorList>
            <person name="Anantharaman K."/>
            <person name="Brown C.T."/>
            <person name="Hug L.A."/>
            <person name="Sharon I."/>
            <person name="Castelle C.J."/>
            <person name="Probst A.J."/>
            <person name="Thomas B.C."/>
            <person name="Singh A."/>
            <person name="Wilkins M.J."/>
            <person name="Karaoz U."/>
            <person name="Brodie E.L."/>
            <person name="Williams K.H."/>
            <person name="Hubbard S.S."/>
            <person name="Banfield J.F."/>
        </authorList>
    </citation>
    <scope>NUCLEOTIDE SEQUENCE [LARGE SCALE GENOMIC DNA]</scope>
</reference>
<evidence type="ECO:0000256" key="2">
    <source>
        <dbReference type="ARBA" id="ARBA00004236"/>
    </source>
</evidence>
<evidence type="ECO:0000259" key="15">
    <source>
        <dbReference type="Pfam" id="PF00905"/>
    </source>
</evidence>
<dbReference type="Proteomes" id="UP000177177">
    <property type="component" value="Unassembled WGS sequence"/>
</dbReference>
<dbReference type="InterPro" id="IPR017790">
    <property type="entry name" value="Penicillin-binding_protein_2"/>
</dbReference>
<dbReference type="InterPro" id="IPR001460">
    <property type="entry name" value="PCN-bd_Tpept"/>
</dbReference>
<sequence>MRLLLSKKHLLRRSRHRVDPEEVFVDAALAARDPARAFEGRMERPLENRSSFWFLVIVACGIGYLLVRSFSLQVVSGNDFFAQSQENRFASRTLFAPRGIIRDRYGDALVENVPSLGLVFDREKFIEAQGNVPRLLTDLSVILDKPKEFFDELGFPQDGTVDKTPRKAFLARDLTREEIVALAPRLDDLPGVEVFESFQRKYLAPEALSHLLGFVGKVSAGDLEAHADLAEEETIGKSGIEVFYDAILRGNAGKKIVEVDSKGVETRFRLTEEPRQGVELALTIDGGLQQKVYDVIMGYTGGKKGASTVIIDPANGAVRALVSVPGFNANRFGHGLSQKEFSAILQDPLKPLFNRAVAGEFPSGSVIKPVFAAAALEEGIIDPAKKIFDGGYIEIPNPYRPGEVSRFVDWKKGGHGWVDMYDAIAYSVNVYFYTIGGGYKDQKGLGIERIKKYAARFGLGAALGIDLPGEKSGSIPDPETKKRTEPENPDWRIGDTYNISIGQGGLRATPLQMASLTAALGNGGTLWSPYIMDAVRDEEGNVVEKREPRAIRDHLVRPDVFAEIAKGMQGTVTYGTARLLQEVPVAVAAKTGTAQSAPGKLPHAWVIAYAPAEKPEIAVAVMVEYAGEGATVAVPITNEILKWYFSHRDHGSKIPQAVVATTPGVSPGIAPEGVLSDVHNAH</sequence>
<evidence type="ECO:0000256" key="13">
    <source>
        <dbReference type="SAM" id="MobiDB-lite"/>
    </source>
</evidence>
<evidence type="ECO:0000313" key="18">
    <source>
        <dbReference type="Proteomes" id="UP000177177"/>
    </source>
</evidence>
<dbReference type="GO" id="GO:0009252">
    <property type="term" value="P:peptidoglycan biosynthetic process"/>
    <property type="evidence" value="ECO:0007669"/>
    <property type="project" value="UniProtKB-KW"/>
</dbReference>
<evidence type="ECO:0000256" key="1">
    <source>
        <dbReference type="ARBA" id="ARBA00004167"/>
    </source>
</evidence>
<dbReference type="InterPro" id="IPR050515">
    <property type="entry name" value="Beta-lactam/transpept"/>
</dbReference>
<evidence type="ECO:0000256" key="4">
    <source>
        <dbReference type="ARBA" id="ARBA00022519"/>
    </source>
</evidence>
<keyword evidence="3" id="KW-1003">Cell membrane</keyword>
<evidence type="ECO:0000256" key="11">
    <source>
        <dbReference type="ARBA" id="ARBA00023136"/>
    </source>
</evidence>
<evidence type="ECO:0000256" key="3">
    <source>
        <dbReference type="ARBA" id="ARBA00022475"/>
    </source>
</evidence>
<dbReference type="InterPro" id="IPR012338">
    <property type="entry name" value="Beta-lactam/transpept-like"/>
</dbReference>
<comment type="caution">
    <text evidence="17">The sequence shown here is derived from an EMBL/GenBank/DDBJ whole genome shotgun (WGS) entry which is preliminary data.</text>
</comment>
<dbReference type="GO" id="GO:0006508">
    <property type="term" value="P:proteolysis"/>
    <property type="evidence" value="ECO:0007669"/>
    <property type="project" value="UniProtKB-KW"/>
</dbReference>
<name>A0A1G2KY35_9BACT</name>
<feature type="domain" description="Penicillin-binding protein dimerisation" evidence="16">
    <location>
        <begin position="96"/>
        <end position="265"/>
    </location>
</feature>
<evidence type="ECO:0000256" key="9">
    <source>
        <dbReference type="ARBA" id="ARBA00022984"/>
    </source>
</evidence>
<keyword evidence="8" id="KW-0133">Cell shape</keyword>
<accession>A0A1G2KY35</accession>
<dbReference type="GO" id="GO:0008658">
    <property type="term" value="F:penicillin binding"/>
    <property type="evidence" value="ECO:0007669"/>
    <property type="project" value="InterPro"/>
</dbReference>
<keyword evidence="5" id="KW-0645">Protease</keyword>
<feature type="transmembrane region" description="Helical" evidence="14">
    <location>
        <begin position="51"/>
        <end position="67"/>
    </location>
</feature>
<organism evidence="17 18">
    <name type="scientific">Candidatus Sungbacteria bacterium RIFCSPHIGHO2_02_FULL_53_17</name>
    <dbReference type="NCBI Taxonomy" id="1802275"/>
    <lineage>
        <taxon>Bacteria</taxon>
        <taxon>Candidatus Sungiibacteriota</taxon>
    </lineage>
</organism>
<feature type="compositionally biased region" description="Basic and acidic residues" evidence="13">
    <location>
        <begin position="478"/>
        <end position="491"/>
    </location>
</feature>
<dbReference type="GO" id="GO:0009002">
    <property type="term" value="F:serine-type D-Ala-D-Ala carboxypeptidase activity"/>
    <property type="evidence" value="ECO:0007669"/>
    <property type="project" value="InterPro"/>
</dbReference>
<dbReference type="Gene3D" id="3.90.1310.10">
    <property type="entry name" value="Penicillin-binding protein 2a (Domain 2)"/>
    <property type="match status" value="1"/>
</dbReference>
<dbReference type="NCBIfam" id="TIGR03423">
    <property type="entry name" value="pbp2_mrdA"/>
    <property type="match status" value="1"/>
</dbReference>
<dbReference type="EMBL" id="MHQN01000020">
    <property type="protein sequence ID" value="OHA03369.1"/>
    <property type="molecule type" value="Genomic_DNA"/>
</dbReference>
<keyword evidence="6 14" id="KW-0812">Transmembrane</keyword>
<dbReference type="SUPFAM" id="SSF56601">
    <property type="entry name" value="beta-lactamase/transpeptidase-like"/>
    <property type="match status" value="1"/>
</dbReference>
<evidence type="ECO:0000256" key="7">
    <source>
        <dbReference type="ARBA" id="ARBA00022801"/>
    </source>
</evidence>
<dbReference type="AlphaFoldDB" id="A0A1G2KY35"/>
<keyword evidence="12" id="KW-0961">Cell wall biogenesis/degradation</keyword>
<dbReference type="GO" id="GO:0071555">
    <property type="term" value="P:cell wall organization"/>
    <property type="evidence" value="ECO:0007669"/>
    <property type="project" value="UniProtKB-KW"/>
</dbReference>